<dbReference type="PANTHER" id="PTHR42928:SF5">
    <property type="entry name" value="BLR1237 PROTEIN"/>
    <property type="match status" value="1"/>
</dbReference>
<keyword evidence="4" id="KW-1185">Reference proteome</keyword>
<sequence length="121" mass="12468">MAKLCPFIARLPVAALGVFMALPSHAQPAWPTQPVKLVVLKATQGKCNDGSFGRGSSAHLAAEAWRAGTGTDIRHIPCKGVAEIIPALIGGDIQVLFASQAAALPHIKAGKLVADAGLKPE</sequence>
<evidence type="ECO:0000313" key="3">
    <source>
        <dbReference type="EMBL" id="GAA4355934.1"/>
    </source>
</evidence>
<evidence type="ECO:0008006" key="5">
    <source>
        <dbReference type="Google" id="ProtNLM"/>
    </source>
</evidence>
<dbReference type="RefSeq" id="WP_345541207.1">
    <property type="nucleotide sequence ID" value="NZ_BAABGJ010000080.1"/>
</dbReference>
<feature type="signal peptide" evidence="2">
    <location>
        <begin position="1"/>
        <end position="26"/>
    </location>
</feature>
<evidence type="ECO:0000313" key="4">
    <source>
        <dbReference type="Proteomes" id="UP001500975"/>
    </source>
</evidence>
<reference evidence="4" key="1">
    <citation type="journal article" date="2019" name="Int. J. Syst. Evol. Microbiol.">
        <title>The Global Catalogue of Microorganisms (GCM) 10K type strain sequencing project: providing services to taxonomists for standard genome sequencing and annotation.</title>
        <authorList>
            <consortium name="The Broad Institute Genomics Platform"/>
            <consortium name="The Broad Institute Genome Sequencing Center for Infectious Disease"/>
            <person name="Wu L."/>
            <person name="Ma J."/>
        </authorList>
    </citation>
    <scope>NUCLEOTIDE SEQUENCE [LARGE SCALE GENOMIC DNA]</scope>
    <source>
        <strain evidence="4">JCM 17804</strain>
    </source>
</reference>
<organism evidence="3 4">
    <name type="scientific">Variovorax defluvii</name>
    <dbReference type="NCBI Taxonomy" id="913761"/>
    <lineage>
        <taxon>Bacteria</taxon>
        <taxon>Pseudomonadati</taxon>
        <taxon>Pseudomonadota</taxon>
        <taxon>Betaproteobacteria</taxon>
        <taxon>Burkholderiales</taxon>
        <taxon>Comamonadaceae</taxon>
        <taxon>Variovorax</taxon>
    </lineage>
</organism>
<name>A0ABP8ICS0_9BURK</name>
<dbReference type="PANTHER" id="PTHR42928">
    <property type="entry name" value="TRICARBOXYLATE-BINDING PROTEIN"/>
    <property type="match status" value="1"/>
</dbReference>
<gene>
    <name evidence="3" type="ORF">GCM10023165_48560</name>
</gene>
<protein>
    <recommendedName>
        <fullName evidence="5">ABC transporter substrate-binding protein</fullName>
    </recommendedName>
</protein>
<evidence type="ECO:0000256" key="1">
    <source>
        <dbReference type="ARBA" id="ARBA00006987"/>
    </source>
</evidence>
<comment type="caution">
    <text evidence="3">The sequence shown here is derived from an EMBL/GenBank/DDBJ whole genome shotgun (WGS) entry which is preliminary data.</text>
</comment>
<feature type="chain" id="PRO_5045235476" description="ABC transporter substrate-binding protein" evidence="2">
    <location>
        <begin position="27"/>
        <end position="121"/>
    </location>
</feature>
<dbReference type="Gene3D" id="3.40.190.10">
    <property type="entry name" value="Periplasmic binding protein-like II"/>
    <property type="match status" value="1"/>
</dbReference>
<comment type="similarity">
    <text evidence="1">Belongs to the UPF0065 (bug) family.</text>
</comment>
<dbReference type="Proteomes" id="UP001500975">
    <property type="component" value="Unassembled WGS sequence"/>
</dbReference>
<evidence type="ECO:0000256" key="2">
    <source>
        <dbReference type="SAM" id="SignalP"/>
    </source>
</evidence>
<keyword evidence="2" id="KW-0732">Signal</keyword>
<dbReference type="EMBL" id="BAABGJ010000080">
    <property type="protein sequence ID" value="GAA4355934.1"/>
    <property type="molecule type" value="Genomic_DNA"/>
</dbReference>
<dbReference type="Pfam" id="PF03401">
    <property type="entry name" value="TctC"/>
    <property type="match status" value="1"/>
</dbReference>
<dbReference type="InterPro" id="IPR005064">
    <property type="entry name" value="BUG"/>
</dbReference>
<accession>A0ABP8ICS0</accession>
<proteinExistence type="inferred from homology"/>